<organism evidence="2 3">
    <name type="scientific">Stylosanthes scabra</name>
    <dbReference type="NCBI Taxonomy" id="79078"/>
    <lineage>
        <taxon>Eukaryota</taxon>
        <taxon>Viridiplantae</taxon>
        <taxon>Streptophyta</taxon>
        <taxon>Embryophyta</taxon>
        <taxon>Tracheophyta</taxon>
        <taxon>Spermatophyta</taxon>
        <taxon>Magnoliopsida</taxon>
        <taxon>eudicotyledons</taxon>
        <taxon>Gunneridae</taxon>
        <taxon>Pentapetalae</taxon>
        <taxon>rosids</taxon>
        <taxon>fabids</taxon>
        <taxon>Fabales</taxon>
        <taxon>Fabaceae</taxon>
        <taxon>Papilionoideae</taxon>
        <taxon>50 kb inversion clade</taxon>
        <taxon>dalbergioids sensu lato</taxon>
        <taxon>Dalbergieae</taxon>
        <taxon>Pterocarpus clade</taxon>
        <taxon>Stylosanthes</taxon>
    </lineage>
</organism>
<accession>A0ABU6R6V8</accession>
<feature type="region of interest" description="Disordered" evidence="1">
    <location>
        <begin position="1"/>
        <end position="24"/>
    </location>
</feature>
<dbReference type="Proteomes" id="UP001341840">
    <property type="component" value="Unassembled WGS sequence"/>
</dbReference>
<sequence>MDCHEERGGDSKRDAGEECSVTAAPSCLQPSPLSELIVEATTAMTVEKADRVANRHRTIVLLLNLKSSFGVVDVEVDIEAKIRLLRAVVATAIATGTSSPT</sequence>
<evidence type="ECO:0000256" key="1">
    <source>
        <dbReference type="SAM" id="MobiDB-lite"/>
    </source>
</evidence>
<evidence type="ECO:0000313" key="2">
    <source>
        <dbReference type="EMBL" id="MED6119586.1"/>
    </source>
</evidence>
<feature type="compositionally biased region" description="Basic and acidic residues" evidence="1">
    <location>
        <begin position="1"/>
        <end position="16"/>
    </location>
</feature>
<reference evidence="2 3" key="1">
    <citation type="journal article" date="2023" name="Plants (Basel)">
        <title>Bridging the Gap: Combining Genomics and Transcriptomics Approaches to Understand Stylosanthes scabra, an Orphan Legume from the Brazilian Caatinga.</title>
        <authorList>
            <person name="Ferreira-Neto J.R.C."/>
            <person name="da Silva M.D."/>
            <person name="Binneck E."/>
            <person name="de Melo N.F."/>
            <person name="da Silva R.H."/>
            <person name="de Melo A.L.T.M."/>
            <person name="Pandolfi V."/>
            <person name="Bustamante F.O."/>
            <person name="Brasileiro-Vidal A.C."/>
            <person name="Benko-Iseppon A.M."/>
        </authorList>
    </citation>
    <scope>NUCLEOTIDE SEQUENCE [LARGE SCALE GENOMIC DNA]</scope>
    <source>
        <tissue evidence="2">Leaves</tissue>
    </source>
</reference>
<name>A0ABU6R6V8_9FABA</name>
<gene>
    <name evidence="2" type="ORF">PIB30_013020</name>
</gene>
<comment type="caution">
    <text evidence="2">The sequence shown here is derived from an EMBL/GenBank/DDBJ whole genome shotgun (WGS) entry which is preliminary data.</text>
</comment>
<protein>
    <submittedName>
        <fullName evidence="2">Uncharacterized protein</fullName>
    </submittedName>
</protein>
<keyword evidence="3" id="KW-1185">Reference proteome</keyword>
<evidence type="ECO:0000313" key="3">
    <source>
        <dbReference type="Proteomes" id="UP001341840"/>
    </source>
</evidence>
<proteinExistence type="predicted"/>
<dbReference type="EMBL" id="JASCZI010030241">
    <property type="protein sequence ID" value="MED6119586.1"/>
    <property type="molecule type" value="Genomic_DNA"/>
</dbReference>